<evidence type="ECO:0000256" key="3">
    <source>
        <dbReference type="ARBA" id="ARBA00022490"/>
    </source>
</evidence>
<dbReference type="InterPro" id="IPR038397">
    <property type="entry name" value="TBCC_N_sf"/>
</dbReference>
<organism evidence="8 9">
    <name type="scientific">Psilocybe cf. subviscida</name>
    <dbReference type="NCBI Taxonomy" id="2480587"/>
    <lineage>
        <taxon>Eukaryota</taxon>
        <taxon>Fungi</taxon>
        <taxon>Dikarya</taxon>
        <taxon>Basidiomycota</taxon>
        <taxon>Agaricomycotina</taxon>
        <taxon>Agaricomycetes</taxon>
        <taxon>Agaricomycetidae</taxon>
        <taxon>Agaricales</taxon>
        <taxon>Agaricineae</taxon>
        <taxon>Strophariaceae</taxon>
        <taxon>Psilocybe</taxon>
    </lineage>
</organism>
<dbReference type="Pfam" id="PF07986">
    <property type="entry name" value="TBCC"/>
    <property type="match status" value="1"/>
</dbReference>
<feature type="domain" description="C-CAP/cofactor C-like" evidence="7">
    <location>
        <begin position="181"/>
        <end position="320"/>
    </location>
</feature>
<evidence type="ECO:0000256" key="4">
    <source>
        <dbReference type="ARBA" id="ARBA00022990"/>
    </source>
</evidence>
<dbReference type="GO" id="GO:0007021">
    <property type="term" value="P:tubulin complex assembly"/>
    <property type="evidence" value="ECO:0007669"/>
    <property type="project" value="TreeGrafter"/>
</dbReference>
<evidence type="ECO:0000256" key="2">
    <source>
        <dbReference type="ARBA" id="ARBA00008848"/>
    </source>
</evidence>
<dbReference type="PANTHER" id="PTHR15139:SF0">
    <property type="entry name" value="TUBULIN-SPECIFIC CHAPERONE C"/>
    <property type="match status" value="1"/>
</dbReference>
<keyword evidence="9" id="KW-1185">Reference proteome</keyword>
<evidence type="ECO:0000256" key="1">
    <source>
        <dbReference type="ARBA" id="ARBA00004496"/>
    </source>
</evidence>
<dbReference type="GO" id="GO:0015631">
    <property type="term" value="F:tubulin binding"/>
    <property type="evidence" value="ECO:0007669"/>
    <property type="project" value="InterPro"/>
</dbReference>
<proteinExistence type="inferred from homology"/>
<comment type="similarity">
    <text evidence="2">Belongs to the TBCC family.</text>
</comment>
<dbReference type="AlphaFoldDB" id="A0A8H5BL35"/>
<feature type="region of interest" description="Disordered" evidence="6">
    <location>
        <begin position="142"/>
        <end position="164"/>
    </location>
</feature>
<comment type="subcellular location">
    <subcellularLocation>
        <location evidence="1">Cytoplasm</location>
    </subcellularLocation>
</comment>
<feature type="compositionally biased region" description="Low complexity" evidence="6">
    <location>
        <begin position="143"/>
        <end position="164"/>
    </location>
</feature>
<dbReference type="GO" id="GO:0005737">
    <property type="term" value="C:cytoplasm"/>
    <property type="evidence" value="ECO:0007669"/>
    <property type="project" value="UniProtKB-SubCell"/>
</dbReference>
<keyword evidence="4" id="KW-0007">Acetylation</keyword>
<dbReference type="OrthoDB" id="194775at2759"/>
<sequence length="364" mass="39107">MDASNWDFLQSFTPQFQAMRSEIESRLDTASSAAPGTVSADELNALSALLAKAAKSIADAAGAIPSYDQKQYEAGVSALSAPPHRGKQMEQLKALSKTLEELRTTSAPKSKFAFKRKVRAPGATGAITKSALQHAAPTSVPELASFASSPDDAPLASADSSSPHLLLSGQRNKYLTRLDFPPHTAQTDLSLADLTDCVVDLLPLTTAGGLEEGGPLNLTALHVRNLKDCVVLLPHVAGSALLHDMERCVILLGSHQFRMHTSKQINILLSIASNPIIEHCSAIRFGQYPAAFEPVPKPLPMYTVQDFSHIRATPSPNFSIMPDEETERIKEALETLVCNRGVQRSLQGDRSVAAALTLDIILRV</sequence>
<evidence type="ECO:0000313" key="8">
    <source>
        <dbReference type="EMBL" id="KAF5325370.1"/>
    </source>
</evidence>
<dbReference type="InterPro" id="IPR012945">
    <property type="entry name" value="Tubulin-bd_cofactor_C_dom"/>
</dbReference>
<comment type="subunit">
    <text evidence="5">Supercomplex made of cofactors A to E. Cofactors A and D function by capturing and stabilizing tubulin in a quasi-native conformation. Cofactor E binds to the cofactor D-tubulin complex; interaction with cofactor C then causes the release of tubulin polypeptides that are committed to the native state.</text>
</comment>
<accession>A0A8H5BL35</accession>
<gene>
    <name evidence="8" type="ORF">D9619_009652</name>
</gene>
<comment type="caution">
    <text evidence="8">The sequence shown here is derived from an EMBL/GenBank/DDBJ whole genome shotgun (WGS) entry which is preliminary data.</text>
</comment>
<dbReference type="Gene3D" id="2.160.20.70">
    <property type="match status" value="1"/>
</dbReference>
<dbReference type="Gene3D" id="1.20.58.1250">
    <property type="entry name" value="Tubulin Binding Cofactor C, N-terminal domain"/>
    <property type="match status" value="1"/>
</dbReference>
<dbReference type="InterPro" id="IPR017901">
    <property type="entry name" value="C-CAP_CF_C-like"/>
</dbReference>
<dbReference type="EMBL" id="JAACJJ010000015">
    <property type="protein sequence ID" value="KAF5325370.1"/>
    <property type="molecule type" value="Genomic_DNA"/>
</dbReference>
<dbReference type="InterPro" id="IPR016098">
    <property type="entry name" value="CAP/MinC_C"/>
</dbReference>
<dbReference type="Proteomes" id="UP000567179">
    <property type="component" value="Unassembled WGS sequence"/>
</dbReference>
<dbReference type="InterPro" id="IPR027684">
    <property type="entry name" value="TBCC"/>
</dbReference>
<keyword evidence="3" id="KW-0963">Cytoplasm</keyword>
<dbReference type="InterPro" id="IPR031925">
    <property type="entry name" value="TBCC_N"/>
</dbReference>
<dbReference type="GO" id="GO:0007023">
    <property type="term" value="P:post-chaperonin tubulin folding pathway"/>
    <property type="evidence" value="ECO:0007669"/>
    <property type="project" value="InterPro"/>
</dbReference>
<dbReference type="PROSITE" id="PS51329">
    <property type="entry name" value="C_CAP_COFACTOR_C"/>
    <property type="match status" value="1"/>
</dbReference>
<evidence type="ECO:0000259" key="7">
    <source>
        <dbReference type="PROSITE" id="PS51329"/>
    </source>
</evidence>
<reference evidence="8 9" key="1">
    <citation type="journal article" date="2020" name="ISME J.">
        <title>Uncovering the hidden diversity of litter-decomposition mechanisms in mushroom-forming fungi.</title>
        <authorList>
            <person name="Floudas D."/>
            <person name="Bentzer J."/>
            <person name="Ahren D."/>
            <person name="Johansson T."/>
            <person name="Persson P."/>
            <person name="Tunlid A."/>
        </authorList>
    </citation>
    <scope>NUCLEOTIDE SEQUENCE [LARGE SCALE GENOMIC DNA]</scope>
    <source>
        <strain evidence="8 9">CBS 101986</strain>
    </source>
</reference>
<dbReference type="Pfam" id="PF16752">
    <property type="entry name" value="TBCC_N"/>
    <property type="match status" value="1"/>
</dbReference>
<dbReference type="PANTHER" id="PTHR15139">
    <property type="entry name" value="TUBULIN FOLDING COFACTOR C"/>
    <property type="match status" value="1"/>
</dbReference>
<protein>
    <recommendedName>
        <fullName evidence="7">C-CAP/cofactor C-like domain-containing protein</fullName>
    </recommendedName>
</protein>
<name>A0A8H5BL35_9AGAR</name>
<evidence type="ECO:0000256" key="6">
    <source>
        <dbReference type="SAM" id="MobiDB-lite"/>
    </source>
</evidence>
<evidence type="ECO:0000256" key="5">
    <source>
        <dbReference type="ARBA" id="ARBA00026055"/>
    </source>
</evidence>
<evidence type="ECO:0000313" key="9">
    <source>
        <dbReference type="Proteomes" id="UP000567179"/>
    </source>
</evidence>